<feature type="transmembrane region" description="Helical" evidence="3">
    <location>
        <begin position="436"/>
        <end position="457"/>
    </location>
</feature>
<name>A0A926Z9D9_9CYAN</name>
<dbReference type="CDD" id="cd07185">
    <property type="entry name" value="OmpA_C-like"/>
    <property type="match status" value="1"/>
</dbReference>
<dbReference type="InterPro" id="IPR036737">
    <property type="entry name" value="OmpA-like_sf"/>
</dbReference>
<keyword evidence="3" id="KW-1133">Transmembrane helix</keyword>
<evidence type="ECO:0000256" key="2">
    <source>
        <dbReference type="SAM" id="MobiDB-lite"/>
    </source>
</evidence>
<dbReference type="SUPFAM" id="SSF103088">
    <property type="entry name" value="OmpA-like"/>
    <property type="match status" value="1"/>
</dbReference>
<feature type="compositionally biased region" description="Polar residues" evidence="2">
    <location>
        <begin position="571"/>
        <end position="593"/>
    </location>
</feature>
<dbReference type="Proteomes" id="UP000631421">
    <property type="component" value="Unassembled WGS sequence"/>
</dbReference>
<dbReference type="PANTHER" id="PTHR30329:SF20">
    <property type="entry name" value="EXPORTED PROTEIN"/>
    <property type="match status" value="1"/>
</dbReference>
<evidence type="ECO:0000256" key="1">
    <source>
        <dbReference type="PROSITE-ProRule" id="PRU00473"/>
    </source>
</evidence>
<evidence type="ECO:0000256" key="3">
    <source>
        <dbReference type="SAM" id="Phobius"/>
    </source>
</evidence>
<comment type="caution">
    <text evidence="5">The sequence shown here is derived from an EMBL/GenBank/DDBJ whole genome shotgun (WGS) entry which is preliminary data.</text>
</comment>
<keyword evidence="1 3" id="KW-0472">Membrane</keyword>
<dbReference type="Pfam" id="PF00691">
    <property type="entry name" value="OmpA"/>
    <property type="match status" value="1"/>
</dbReference>
<protein>
    <submittedName>
        <fullName evidence="5">OmpA family protein</fullName>
    </submittedName>
</protein>
<dbReference type="EMBL" id="JACJPY010000069">
    <property type="protein sequence ID" value="MBD2151834.1"/>
    <property type="molecule type" value="Genomic_DNA"/>
</dbReference>
<dbReference type="PROSITE" id="PS51123">
    <property type="entry name" value="OMPA_2"/>
    <property type="match status" value="1"/>
</dbReference>
<dbReference type="RefSeq" id="WP_190352252.1">
    <property type="nucleotide sequence ID" value="NZ_JACJPY010000069.1"/>
</dbReference>
<feature type="compositionally biased region" description="Low complexity" evidence="2">
    <location>
        <begin position="561"/>
        <end position="570"/>
    </location>
</feature>
<dbReference type="InterPro" id="IPR050330">
    <property type="entry name" value="Bact_OuterMem_StrucFunc"/>
</dbReference>
<evidence type="ECO:0000313" key="5">
    <source>
        <dbReference type="EMBL" id="MBD2151834.1"/>
    </source>
</evidence>
<reference evidence="5" key="2">
    <citation type="submission" date="2020-08" db="EMBL/GenBank/DDBJ databases">
        <authorList>
            <person name="Chen M."/>
            <person name="Teng W."/>
            <person name="Zhao L."/>
            <person name="Hu C."/>
            <person name="Zhou Y."/>
            <person name="Han B."/>
            <person name="Song L."/>
            <person name="Shu W."/>
        </authorList>
    </citation>
    <scope>NUCLEOTIDE SEQUENCE</scope>
    <source>
        <strain evidence="5">FACHB-1277</strain>
    </source>
</reference>
<evidence type="ECO:0000259" key="4">
    <source>
        <dbReference type="PROSITE" id="PS51123"/>
    </source>
</evidence>
<dbReference type="Gene3D" id="3.30.1330.60">
    <property type="entry name" value="OmpA-like domain"/>
    <property type="match status" value="1"/>
</dbReference>
<dbReference type="InterPro" id="IPR006665">
    <property type="entry name" value="OmpA-like"/>
</dbReference>
<dbReference type="AlphaFoldDB" id="A0A926Z9D9"/>
<dbReference type="GO" id="GO:0016020">
    <property type="term" value="C:membrane"/>
    <property type="evidence" value="ECO:0007669"/>
    <property type="project" value="UniProtKB-UniRule"/>
</dbReference>
<dbReference type="PANTHER" id="PTHR30329">
    <property type="entry name" value="STATOR ELEMENT OF FLAGELLAR MOTOR COMPLEX"/>
    <property type="match status" value="1"/>
</dbReference>
<keyword evidence="6" id="KW-1185">Reference proteome</keyword>
<organism evidence="5 6">
    <name type="scientific">Pseudanabaena cinerea FACHB-1277</name>
    <dbReference type="NCBI Taxonomy" id="2949581"/>
    <lineage>
        <taxon>Bacteria</taxon>
        <taxon>Bacillati</taxon>
        <taxon>Cyanobacteriota</taxon>
        <taxon>Cyanophyceae</taxon>
        <taxon>Pseudanabaenales</taxon>
        <taxon>Pseudanabaenaceae</taxon>
        <taxon>Pseudanabaena</taxon>
        <taxon>Pseudanabaena cinerea</taxon>
    </lineage>
</organism>
<sequence length="718" mass="78611">MDEITDTNRERIIESHLQERKWQIPANQVAAEFGEVNVARNVVSGEQLVCDVQLTIAMEPQGQFAEGWRTGLALDGSASMKRAYGRKVEARVDPALLTDYIKQGRLRSYVEDGEPIRRIEREAFAEMQAQGYEINYTANLLQPLVQDFTAYLAGSVDGIGKTALIYWGCGKGDEIQVLGEFDAVGCQQLVIAGPATVTLGKSTKLLPAIAYFSEQYHQAKRGMFIFLTDGRIDDLAAVKNYTRQLALEIATGKRNYLKLILIGVGNDVDRYQLQELDDFDTGFDIDIWDYKIASEMTNLSQIFAEVVNENLVIAEGGKIYDDRGNCVKSYGHGLPAYIDFTMANDAQWFELEVNGQRIRQNIDMESAAIAPLAKKSLMDFELQAIASRDQALSSSTSSSISSSMVDNYQSTNAQPVLVTEQLEDNADHRLFKYWKLLAALLIGLALLGTAIAFGILMQRSDDASPDFGTDSNANPNTNLNADSNANSNANSNVNSNAGKRLDAPIAKTGNDISSNAKSITSKSTASKSTASKSTISKSTASKSTVPKSTDQKSPTPPIAAPIPTASTAKSNPNSSRISSTTSTAKPTSMPNDNNSIASVTLPITDPDVEAIIFFAADEAIVSETESLKIEQFWQKIQGKTGIISVSGHTDRTGEYAYNLDISKERANEVVRLLRDRGVDNNYKITFEALSWLQPKESNTNPSLNRRVVIQFKENSPKQ</sequence>
<reference evidence="5" key="1">
    <citation type="journal article" date="2015" name="ISME J.">
        <title>Draft Genome Sequence of Streptomyces incarnatus NRRL8089, which Produces the Nucleoside Antibiotic Sinefungin.</title>
        <authorList>
            <person name="Oshima K."/>
            <person name="Hattori M."/>
            <person name="Shimizu H."/>
            <person name="Fukuda K."/>
            <person name="Nemoto M."/>
            <person name="Inagaki K."/>
            <person name="Tamura T."/>
        </authorList>
    </citation>
    <scope>NUCLEOTIDE SEQUENCE</scope>
    <source>
        <strain evidence="5">FACHB-1277</strain>
    </source>
</reference>
<keyword evidence="3" id="KW-0812">Transmembrane</keyword>
<dbReference type="Gene3D" id="3.40.50.410">
    <property type="entry name" value="von Willebrand factor, type A domain"/>
    <property type="match status" value="1"/>
</dbReference>
<proteinExistence type="predicted"/>
<accession>A0A926Z9D9</accession>
<dbReference type="InterPro" id="IPR036465">
    <property type="entry name" value="vWFA_dom_sf"/>
</dbReference>
<feature type="compositionally biased region" description="Low complexity" evidence="2">
    <location>
        <begin position="471"/>
        <end position="497"/>
    </location>
</feature>
<evidence type="ECO:0000313" key="6">
    <source>
        <dbReference type="Proteomes" id="UP000631421"/>
    </source>
</evidence>
<feature type="domain" description="OmpA-like" evidence="4">
    <location>
        <begin position="601"/>
        <end position="715"/>
    </location>
</feature>
<dbReference type="SUPFAM" id="SSF53300">
    <property type="entry name" value="vWA-like"/>
    <property type="match status" value="1"/>
</dbReference>
<feature type="region of interest" description="Disordered" evidence="2">
    <location>
        <begin position="466"/>
        <end position="593"/>
    </location>
</feature>
<feature type="compositionally biased region" description="Low complexity" evidence="2">
    <location>
        <begin position="512"/>
        <end position="544"/>
    </location>
</feature>
<gene>
    <name evidence="5" type="ORF">H6F44_17135</name>
</gene>